<dbReference type="Gene3D" id="3.70.10.10">
    <property type="match status" value="1"/>
</dbReference>
<evidence type="ECO:0000256" key="3">
    <source>
        <dbReference type="RuleBase" id="RU000641"/>
    </source>
</evidence>
<dbReference type="GO" id="GO:0006275">
    <property type="term" value="P:regulation of DNA replication"/>
    <property type="evidence" value="ECO:0007669"/>
    <property type="project" value="InterPro"/>
</dbReference>
<dbReference type="Proteomes" id="UP000002872">
    <property type="component" value="Unassembled WGS sequence"/>
</dbReference>
<reference evidence="7" key="1">
    <citation type="submission" date="2011-01" db="EMBL/GenBank/DDBJ databases">
        <title>The Genome Sequence of Nematocida parisii strain ERTm3.</title>
        <authorList>
            <consortium name="The Broad Institute Genome Sequencing Platform"/>
            <consortium name="The Broad Institute Genome Sequencing Center for Infectious Disease"/>
            <person name="Cuomo C."/>
            <person name="Troemel E."/>
            <person name="Young S.K."/>
            <person name="Zeng Q."/>
            <person name="Gargeya S."/>
            <person name="Fitzgerald M."/>
            <person name="Haas B."/>
            <person name="Abouelleil A."/>
            <person name="Alvarado L."/>
            <person name="Arachchi H.M."/>
            <person name="Berlin A."/>
            <person name="Chapman S.B."/>
            <person name="Gearin G."/>
            <person name="Goldberg J."/>
            <person name="Griggs A."/>
            <person name="Gujja S."/>
            <person name="Hansen M."/>
            <person name="Heiman D."/>
            <person name="Howarth C."/>
            <person name="Larimer J."/>
            <person name="Lui A."/>
            <person name="MacDonald P.J.P."/>
            <person name="McCowen C."/>
            <person name="Montmayeur A."/>
            <person name="Murphy C."/>
            <person name="Neiman D."/>
            <person name="Pearson M."/>
            <person name="Priest M."/>
            <person name="Roberts A."/>
            <person name="Saif S."/>
            <person name="Shea T."/>
            <person name="Sisk P."/>
            <person name="Stolte C."/>
            <person name="Sykes S."/>
            <person name="Wortman J."/>
            <person name="Nusbaum C."/>
            <person name="Birren B."/>
        </authorList>
    </citation>
    <scope>NUCLEOTIDE SEQUENCE</scope>
    <source>
        <strain evidence="7">ERTm3</strain>
    </source>
</reference>
<dbReference type="OMA" id="MDNSHIS"/>
<evidence type="ECO:0000256" key="1">
    <source>
        <dbReference type="ARBA" id="ARBA00010462"/>
    </source>
</evidence>
<evidence type="ECO:0000256" key="4">
    <source>
        <dbReference type="RuleBase" id="RU003671"/>
    </source>
</evidence>
<dbReference type="SUPFAM" id="SSF55979">
    <property type="entry name" value="DNA clamp"/>
    <property type="match status" value="2"/>
</dbReference>
<evidence type="ECO:0000259" key="5">
    <source>
        <dbReference type="Pfam" id="PF00705"/>
    </source>
</evidence>
<dbReference type="CDD" id="cd00577">
    <property type="entry name" value="PCNA"/>
    <property type="match status" value="1"/>
</dbReference>
<dbReference type="InterPro" id="IPR022648">
    <property type="entry name" value="Pr_cel_nuc_antig_N"/>
</dbReference>
<organism evidence="7 8">
    <name type="scientific">Nematocida parisii (strain ERTm3)</name>
    <name type="common">Nematode killer fungus</name>
    <dbReference type="NCBI Taxonomy" id="935791"/>
    <lineage>
        <taxon>Eukaryota</taxon>
        <taxon>Fungi</taxon>
        <taxon>Fungi incertae sedis</taxon>
        <taxon>Microsporidia</taxon>
        <taxon>Nematocida</taxon>
    </lineage>
</organism>
<proteinExistence type="inferred from homology"/>
<dbReference type="GO" id="GO:0005634">
    <property type="term" value="C:nucleus"/>
    <property type="evidence" value="ECO:0007669"/>
    <property type="project" value="UniProtKB-SubCell"/>
</dbReference>
<dbReference type="PANTHER" id="PTHR11352:SF0">
    <property type="entry name" value="PROLIFERATING CELL NUCLEAR ANTIGEN"/>
    <property type="match status" value="1"/>
</dbReference>
<dbReference type="HOGENOM" id="CLU_043978_3_0_1"/>
<accession>I3EHJ1</accession>
<comment type="similarity">
    <text evidence="1 4">Belongs to the PCNA family.</text>
</comment>
<dbReference type="InParanoid" id="I3EHJ1"/>
<dbReference type="AlphaFoldDB" id="I3EHJ1"/>
<keyword evidence="2 4" id="KW-0238">DNA-binding</keyword>
<comment type="function">
    <text evidence="3">This protein is an auxiliary protein of DNA polymerase delta and is involved in the control of eukaryotic DNA replication by increasing the polymerase's processivity during elongation of the leading strand.</text>
</comment>
<dbReference type="InterPro" id="IPR000730">
    <property type="entry name" value="Pr_cel_nuc_antig"/>
</dbReference>
<evidence type="ECO:0000256" key="2">
    <source>
        <dbReference type="ARBA" id="ARBA00023125"/>
    </source>
</evidence>
<evidence type="ECO:0000259" key="6">
    <source>
        <dbReference type="Pfam" id="PF02747"/>
    </source>
</evidence>
<dbReference type="GO" id="GO:0003677">
    <property type="term" value="F:DNA binding"/>
    <property type="evidence" value="ECO:0007669"/>
    <property type="project" value="UniProtKB-KW"/>
</dbReference>
<keyword evidence="3" id="KW-0539">Nucleus</keyword>
<dbReference type="InterPro" id="IPR046938">
    <property type="entry name" value="DNA_clamp_sf"/>
</dbReference>
<dbReference type="PANTHER" id="PTHR11352">
    <property type="entry name" value="PROLIFERATING CELL NUCLEAR ANTIGEN"/>
    <property type="match status" value="1"/>
</dbReference>
<name>I3EHJ1_NEMP3</name>
<dbReference type="PRINTS" id="PR00339">
    <property type="entry name" value="PCNACYCLIN"/>
</dbReference>
<dbReference type="VEuPathDB" id="MicrosporidiaDB:NEQG_01378"/>
<dbReference type="EMBL" id="GL870878">
    <property type="protein sequence ID" value="EIJ88688.1"/>
    <property type="molecule type" value="Genomic_DNA"/>
</dbReference>
<dbReference type="GO" id="GO:0006272">
    <property type="term" value="P:leading strand elongation"/>
    <property type="evidence" value="ECO:0007669"/>
    <property type="project" value="TreeGrafter"/>
</dbReference>
<sequence length="263" mass="29873">MFELKIGKSSSEQKEEKPNDGQCTFLIFKRLLEGLHEIVKQLEMKVTNEGIYIQAMDSMQVSMVDIFLKSTAFESFRCDRNLTLGIPLQFILKVFRSLPVEDNLSVLLSANDDATNLDIVCEDGGKKYSSHLKLIDIGCEEYTFPCVDYTATITFISAEFQRVVKTLGAFGEVLRITANDKGFVFEQRSEVGNSEVSFMIREEAENTENKDFDVEIKGGVELAIPYKYISLFSKFGTLGAKDHHEYSRGHASVYHICHERWLS</sequence>
<dbReference type="NCBIfam" id="TIGR00590">
    <property type="entry name" value="pcna"/>
    <property type="match status" value="1"/>
</dbReference>
<dbReference type="Pfam" id="PF02747">
    <property type="entry name" value="PCNA_C"/>
    <property type="match status" value="1"/>
</dbReference>
<keyword evidence="4" id="KW-0235">DNA replication</keyword>
<evidence type="ECO:0000313" key="8">
    <source>
        <dbReference type="Proteomes" id="UP000002872"/>
    </source>
</evidence>
<evidence type="ECO:0000313" key="7">
    <source>
        <dbReference type="EMBL" id="EIJ88688.1"/>
    </source>
</evidence>
<dbReference type="FunCoup" id="I3EHJ1">
    <property type="interactions" value="304"/>
</dbReference>
<comment type="subcellular location">
    <subcellularLocation>
        <location evidence="3">Nucleus</location>
    </subcellularLocation>
</comment>
<dbReference type="OrthoDB" id="534348at2759"/>
<dbReference type="Pfam" id="PF00705">
    <property type="entry name" value="PCNA_N"/>
    <property type="match status" value="1"/>
</dbReference>
<protein>
    <recommendedName>
        <fullName evidence="3">DNA sliding clamp PCNA</fullName>
    </recommendedName>
</protein>
<dbReference type="InterPro" id="IPR022649">
    <property type="entry name" value="Pr_cel_nuc_antig_C"/>
</dbReference>
<keyword evidence="8" id="KW-1185">Reference proteome</keyword>
<dbReference type="STRING" id="935791.I3EHJ1"/>
<feature type="domain" description="Proliferating cell nuclear antigen PCNA N-terminal" evidence="5">
    <location>
        <begin position="27"/>
        <end position="138"/>
    </location>
</feature>
<gene>
    <name evidence="7" type="ORF">NEQG_01378</name>
</gene>
<feature type="domain" description="Proliferating cell nuclear antigen PCNA C-terminal" evidence="6">
    <location>
        <begin position="145"/>
        <end position="239"/>
    </location>
</feature>
<dbReference type="GO" id="GO:0030337">
    <property type="term" value="F:DNA polymerase processivity factor activity"/>
    <property type="evidence" value="ECO:0007669"/>
    <property type="project" value="InterPro"/>
</dbReference>